<dbReference type="GO" id="GO:0015074">
    <property type="term" value="P:DNA integration"/>
    <property type="evidence" value="ECO:0007669"/>
    <property type="project" value="TreeGrafter"/>
</dbReference>
<dbReference type="EMBL" id="UZAH01026372">
    <property type="protein sequence ID" value="VDO79647.1"/>
    <property type="molecule type" value="Genomic_DNA"/>
</dbReference>
<dbReference type="GO" id="GO:0044547">
    <property type="term" value="F:DNA topoisomerase binding"/>
    <property type="evidence" value="ECO:0007669"/>
    <property type="project" value="TreeGrafter"/>
</dbReference>
<feature type="domain" description="Mos1 transposase HTH" evidence="1">
    <location>
        <begin position="75"/>
        <end position="122"/>
    </location>
</feature>
<dbReference type="Pfam" id="PF17906">
    <property type="entry name" value="HTH_48"/>
    <property type="match status" value="1"/>
</dbReference>
<evidence type="ECO:0000313" key="4">
    <source>
        <dbReference type="WBParaSite" id="HPBE_0000919601-mRNA-1"/>
    </source>
</evidence>
<dbReference type="GO" id="GO:0000729">
    <property type="term" value="P:DNA double-strand break processing"/>
    <property type="evidence" value="ECO:0007669"/>
    <property type="project" value="TreeGrafter"/>
</dbReference>
<name>A0A183FNS8_HELPZ</name>
<keyword evidence="3" id="KW-1185">Reference proteome</keyword>
<gene>
    <name evidence="2" type="ORF">HPBE_LOCUS9197</name>
</gene>
<proteinExistence type="predicted"/>
<organism evidence="3 4">
    <name type="scientific">Heligmosomoides polygyrus</name>
    <name type="common">Parasitic roundworm</name>
    <dbReference type="NCBI Taxonomy" id="6339"/>
    <lineage>
        <taxon>Eukaryota</taxon>
        <taxon>Metazoa</taxon>
        <taxon>Ecdysozoa</taxon>
        <taxon>Nematoda</taxon>
        <taxon>Chromadorea</taxon>
        <taxon>Rhabditida</taxon>
        <taxon>Rhabditina</taxon>
        <taxon>Rhabditomorpha</taxon>
        <taxon>Strongyloidea</taxon>
        <taxon>Heligmosomidae</taxon>
        <taxon>Heligmosomoides</taxon>
    </lineage>
</organism>
<dbReference type="GO" id="GO:0003690">
    <property type="term" value="F:double-stranded DNA binding"/>
    <property type="evidence" value="ECO:0007669"/>
    <property type="project" value="TreeGrafter"/>
</dbReference>
<reference evidence="2 3" key="1">
    <citation type="submission" date="2018-11" db="EMBL/GenBank/DDBJ databases">
        <authorList>
            <consortium name="Pathogen Informatics"/>
        </authorList>
    </citation>
    <scope>NUCLEOTIDE SEQUENCE [LARGE SCALE GENOMIC DNA]</scope>
</reference>
<dbReference type="Gene3D" id="1.10.10.1450">
    <property type="match status" value="1"/>
</dbReference>
<dbReference type="GO" id="GO:0000793">
    <property type="term" value="C:condensed chromosome"/>
    <property type="evidence" value="ECO:0007669"/>
    <property type="project" value="TreeGrafter"/>
</dbReference>
<dbReference type="GO" id="GO:0005634">
    <property type="term" value="C:nucleus"/>
    <property type="evidence" value="ECO:0007669"/>
    <property type="project" value="TreeGrafter"/>
</dbReference>
<dbReference type="InterPro" id="IPR052709">
    <property type="entry name" value="Transposase-MT_Hybrid"/>
</dbReference>
<dbReference type="OrthoDB" id="5875589at2759"/>
<dbReference type="GO" id="GO:0000014">
    <property type="term" value="F:single-stranded DNA endodeoxyribonuclease activity"/>
    <property type="evidence" value="ECO:0007669"/>
    <property type="project" value="TreeGrafter"/>
</dbReference>
<dbReference type="PANTHER" id="PTHR46060:SF2">
    <property type="entry name" value="HISTONE-LYSINE N-METHYLTRANSFERASE SETMAR"/>
    <property type="match status" value="1"/>
</dbReference>
<dbReference type="GO" id="GO:0044774">
    <property type="term" value="P:mitotic DNA integrity checkpoint signaling"/>
    <property type="evidence" value="ECO:0007669"/>
    <property type="project" value="TreeGrafter"/>
</dbReference>
<dbReference type="Proteomes" id="UP000050761">
    <property type="component" value="Unassembled WGS sequence"/>
</dbReference>
<dbReference type="WBParaSite" id="HPBE_0000919601-mRNA-1">
    <property type="protein sequence ID" value="HPBE_0000919601-mRNA-1"/>
    <property type="gene ID" value="HPBE_0000919601"/>
</dbReference>
<sequence>MTLPSESAIRTKLHSRGEFTSTRALLSATIADPKYLTVEARGRSLKWKVKSEKVAICALFSPLSKTEEIVLDCKHVRLLLLYEFKKQSSAGVAADNICGTVGPVTVSYNTAKVWFRKFNNGDFCLENQPRPGMPVAVNEERLLELVQEDRRAQ</sequence>
<dbReference type="GO" id="GO:0035861">
    <property type="term" value="C:site of double-strand break"/>
    <property type="evidence" value="ECO:0007669"/>
    <property type="project" value="TreeGrafter"/>
</dbReference>
<reference evidence="4" key="2">
    <citation type="submission" date="2019-09" db="UniProtKB">
        <authorList>
            <consortium name="WormBaseParasite"/>
        </authorList>
    </citation>
    <scope>IDENTIFICATION</scope>
</reference>
<dbReference type="GO" id="GO:0042800">
    <property type="term" value="F:histone H3K4 methyltransferase activity"/>
    <property type="evidence" value="ECO:0007669"/>
    <property type="project" value="TreeGrafter"/>
</dbReference>
<evidence type="ECO:0000313" key="3">
    <source>
        <dbReference type="Proteomes" id="UP000050761"/>
    </source>
</evidence>
<accession>A0A3P7Z705</accession>
<dbReference type="PANTHER" id="PTHR46060">
    <property type="entry name" value="MARINER MOS1 TRANSPOSASE-LIKE PROTEIN"/>
    <property type="match status" value="1"/>
</dbReference>
<dbReference type="GO" id="GO:0003697">
    <property type="term" value="F:single-stranded DNA binding"/>
    <property type="evidence" value="ECO:0007669"/>
    <property type="project" value="TreeGrafter"/>
</dbReference>
<dbReference type="GO" id="GO:0006303">
    <property type="term" value="P:double-strand break repair via nonhomologous end joining"/>
    <property type="evidence" value="ECO:0007669"/>
    <property type="project" value="TreeGrafter"/>
</dbReference>
<dbReference type="GO" id="GO:0046975">
    <property type="term" value="F:histone H3K36 methyltransferase activity"/>
    <property type="evidence" value="ECO:0007669"/>
    <property type="project" value="TreeGrafter"/>
</dbReference>
<accession>A0A183FNS8</accession>
<evidence type="ECO:0000259" key="1">
    <source>
        <dbReference type="Pfam" id="PF17906"/>
    </source>
</evidence>
<protein>
    <submittedName>
        <fullName evidence="4">HTH_48 domain-containing protein</fullName>
    </submittedName>
</protein>
<dbReference type="AlphaFoldDB" id="A0A183FNS8"/>
<dbReference type="InterPro" id="IPR041426">
    <property type="entry name" value="Mos1_HTH"/>
</dbReference>
<dbReference type="GO" id="GO:0031297">
    <property type="term" value="P:replication fork processing"/>
    <property type="evidence" value="ECO:0007669"/>
    <property type="project" value="TreeGrafter"/>
</dbReference>
<evidence type="ECO:0000313" key="2">
    <source>
        <dbReference type="EMBL" id="VDO79647.1"/>
    </source>
</evidence>